<keyword evidence="4" id="KW-1185">Reference proteome</keyword>
<sequence>MQIELVPIILFICITTVIWGYFHFSAKAKAEQHKTIQKLIEAGQALSPELLEQLATTKKNDGMGDLFRGLLSVFMAVALYIFGMYGAEAKELAMIAMFPLAIGLAYLILYWLRSRKAQD</sequence>
<dbReference type="Pfam" id="PF19762">
    <property type="entry name" value="DUF6249"/>
    <property type="match status" value="1"/>
</dbReference>
<keyword evidence="1" id="KW-1133">Transmembrane helix</keyword>
<feature type="domain" description="DUF6249" evidence="2">
    <location>
        <begin position="8"/>
        <end position="113"/>
    </location>
</feature>
<evidence type="ECO:0000259" key="2">
    <source>
        <dbReference type="Pfam" id="PF19762"/>
    </source>
</evidence>
<dbReference type="Proteomes" id="UP001161422">
    <property type="component" value="Unassembled WGS sequence"/>
</dbReference>
<protein>
    <recommendedName>
        <fullName evidence="2">DUF6249 domain-containing protein</fullName>
    </recommendedName>
</protein>
<feature type="transmembrane region" description="Helical" evidence="1">
    <location>
        <begin position="66"/>
        <end position="86"/>
    </location>
</feature>
<reference evidence="3" key="2">
    <citation type="submission" date="2023-01" db="EMBL/GenBank/DDBJ databases">
        <title>Draft genome sequence of Paraferrimonas sedimenticola strain NBRC 101628.</title>
        <authorList>
            <person name="Sun Q."/>
            <person name="Mori K."/>
        </authorList>
    </citation>
    <scope>NUCLEOTIDE SEQUENCE</scope>
    <source>
        <strain evidence="3">NBRC 101628</strain>
    </source>
</reference>
<feature type="transmembrane region" description="Helical" evidence="1">
    <location>
        <begin position="92"/>
        <end position="112"/>
    </location>
</feature>
<gene>
    <name evidence="3" type="ORF">GCM10007895_23180</name>
</gene>
<organism evidence="3 4">
    <name type="scientific">Paraferrimonas sedimenticola</name>
    <dbReference type="NCBI Taxonomy" id="375674"/>
    <lineage>
        <taxon>Bacteria</taxon>
        <taxon>Pseudomonadati</taxon>
        <taxon>Pseudomonadota</taxon>
        <taxon>Gammaproteobacteria</taxon>
        <taxon>Alteromonadales</taxon>
        <taxon>Ferrimonadaceae</taxon>
        <taxon>Paraferrimonas</taxon>
    </lineage>
</organism>
<evidence type="ECO:0000256" key="1">
    <source>
        <dbReference type="SAM" id="Phobius"/>
    </source>
</evidence>
<evidence type="ECO:0000313" key="3">
    <source>
        <dbReference type="EMBL" id="GLP97012.1"/>
    </source>
</evidence>
<keyword evidence="1" id="KW-0472">Membrane</keyword>
<dbReference type="EMBL" id="BSNC01000005">
    <property type="protein sequence ID" value="GLP97012.1"/>
    <property type="molecule type" value="Genomic_DNA"/>
</dbReference>
<dbReference type="InterPro" id="IPR046216">
    <property type="entry name" value="DUF6249"/>
</dbReference>
<feature type="transmembrane region" description="Helical" evidence="1">
    <location>
        <begin position="6"/>
        <end position="24"/>
    </location>
</feature>
<dbReference type="AlphaFoldDB" id="A0AA37RYL9"/>
<dbReference type="RefSeq" id="WP_095504317.1">
    <property type="nucleotide sequence ID" value="NZ_BSNC01000005.1"/>
</dbReference>
<evidence type="ECO:0000313" key="4">
    <source>
        <dbReference type="Proteomes" id="UP001161422"/>
    </source>
</evidence>
<comment type="caution">
    <text evidence="3">The sequence shown here is derived from an EMBL/GenBank/DDBJ whole genome shotgun (WGS) entry which is preliminary data.</text>
</comment>
<name>A0AA37RYL9_9GAMM</name>
<accession>A0AA37RYL9</accession>
<reference evidence="3" key="1">
    <citation type="journal article" date="2014" name="Int. J. Syst. Evol. Microbiol.">
        <title>Complete genome sequence of Corynebacterium casei LMG S-19264T (=DSM 44701T), isolated from a smear-ripened cheese.</title>
        <authorList>
            <consortium name="US DOE Joint Genome Institute (JGI-PGF)"/>
            <person name="Walter F."/>
            <person name="Albersmeier A."/>
            <person name="Kalinowski J."/>
            <person name="Ruckert C."/>
        </authorList>
    </citation>
    <scope>NUCLEOTIDE SEQUENCE</scope>
    <source>
        <strain evidence="3">NBRC 101628</strain>
    </source>
</reference>
<keyword evidence="1" id="KW-0812">Transmembrane</keyword>
<proteinExistence type="predicted"/>